<proteinExistence type="predicted"/>
<name>A0A1M4Y8K2_9HYPH</name>
<evidence type="ECO:0000313" key="3">
    <source>
        <dbReference type="Proteomes" id="UP000184533"/>
    </source>
</evidence>
<reference evidence="2 3" key="1">
    <citation type="submission" date="2016-11" db="EMBL/GenBank/DDBJ databases">
        <authorList>
            <person name="Jaros S."/>
            <person name="Januszkiewicz K."/>
            <person name="Wedrychowicz H."/>
        </authorList>
    </citation>
    <scope>NUCLEOTIDE SEQUENCE [LARGE SCALE GENOMIC DNA]</scope>
    <source>
        <strain evidence="2 3">DSM 17137</strain>
    </source>
</reference>
<gene>
    <name evidence="2" type="ORF">SAMN02745223_01589</name>
</gene>
<evidence type="ECO:0000313" key="2">
    <source>
        <dbReference type="EMBL" id="SHF01969.1"/>
    </source>
</evidence>
<feature type="region of interest" description="Disordered" evidence="1">
    <location>
        <begin position="20"/>
        <end position="102"/>
    </location>
</feature>
<dbReference type="AlphaFoldDB" id="A0A1M4Y8K2"/>
<dbReference type="EMBL" id="FQVC01000004">
    <property type="protein sequence ID" value="SHF01969.1"/>
    <property type="molecule type" value="Genomic_DNA"/>
</dbReference>
<evidence type="ECO:0000256" key="1">
    <source>
        <dbReference type="SAM" id="MobiDB-lite"/>
    </source>
</evidence>
<accession>A0A1M4Y8K2</accession>
<sequence length="102" mass="10733">MVARGPRLLLAEMRSVHPIALGSTASLPLEGRDRGWGSVSGAQNDPHPGPPLKGEGTKGCLPRRYPTATARRCATINPSAQAEIISPPPIQSRSSGTSLKNR</sequence>
<organism evidence="2 3">
    <name type="scientific">Devosia limi DSM 17137</name>
    <dbReference type="NCBI Taxonomy" id="1121477"/>
    <lineage>
        <taxon>Bacteria</taxon>
        <taxon>Pseudomonadati</taxon>
        <taxon>Pseudomonadota</taxon>
        <taxon>Alphaproteobacteria</taxon>
        <taxon>Hyphomicrobiales</taxon>
        <taxon>Devosiaceae</taxon>
        <taxon>Devosia</taxon>
    </lineage>
</organism>
<dbReference type="Proteomes" id="UP000184533">
    <property type="component" value="Unassembled WGS sequence"/>
</dbReference>
<protein>
    <submittedName>
        <fullName evidence="2">Uncharacterized protein</fullName>
    </submittedName>
</protein>